<dbReference type="GO" id="GO:0005886">
    <property type="term" value="C:plasma membrane"/>
    <property type="evidence" value="ECO:0007669"/>
    <property type="project" value="UniProtKB-SubCell"/>
</dbReference>
<keyword evidence="4 11" id="KW-0813">Transport</keyword>
<feature type="transmembrane region" description="Helical" evidence="11">
    <location>
        <begin position="79"/>
        <end position="101"/>
    </location>
</feature>
<evidence type="ECO:0000256" key="6">
    <source>
        <dbReference type="ARBA" id="ARBA00022597"/>
    </source>
</evidence>
<reference evidence="14" key="1">
    <citation type="submission" date="2009-12" db="EMBL/GenBank/DDBJ databases">
        <title>Complete sequence of Treponema primitia strain ZAS-2.</title>
        <authorList>
            <person name="Tetu S.G."/>
            <person name="Matson E."/>
            <person name="Ren Q."/>
            <person name="Seshadri R."/>
            <person name="Elbourne L."/>
            <person name="Hassan K.A."/>
            <person name="Durkin A."/>
            <person name="Radune D."/>
            <person name="Mohamoud Y."/>
            <person name="Shay R."/>
            <person name="Jin S."/>
            <person name="Zhang X."/>
            <person name="Lucey K."/>
            <person name="Ballor N.R."/>
            <person name="Ottesen E."/>
            <person name="Rosenthal R."/>
            <person name="Allen A."/>
            <person name="Leadbetter J.R."/>
            <person name="Paulsen I.T."/>
        </authorList>
    </citation>
    <scope>NUCLEOTIDE SEQUENCE [LARGE SCALE GENOMIC DNA]</scope>
    <source>
        <strain evidence="14">ATCC BAA-887 / DSM 12427 / ZAS-2</strain>
    </source>
</reference>
<feature type="transmembrane region" description="Helical" evidence="11">
    <location>
        <begin position="113"/>
        <end position="134"/>
    </location>
</feature>
<evidence type="ECO:0000256" key="10">
    <source>
        <dbReference type="ARBA" id="ARBA00041109"/>
    </source>
</evidence>
<dbReference type="KEGG" id="tpi:TREPR_3843"/>
<keyword evidence="14" id="KW-1185">Reference proteome</keyword>
<dbReference type="PANTHER" id="PTHR32243">
    <property type="entry name" value="MALTOSE TRANSPORT SYSTEM PERMEASE-RELATED"/>
    <property type="match status" value="1"/>
</dbReference>
<keyword evidence="9 11" id="KW-0472">Membrane</keyword>
<evidence type="ECO:0000313" key="14">
    <source>
        <dbReference type="Proteomes" id="UP000009223"/>
    </source>
</evidence>
<feature type="transmembrane region" description="Helical" evidence="11">
    <location>
        <begin position="21"/>
        <end position="41"/>
    </location>
</feature>
<proteinExistence type="inferred from homology"/>
<dbReference type="SUPFAM" id="SSF161098">
    <property type="entry name" value="MetI-like"/>
    <property type="match status" value="1"/>
</dbReference>
<dbReference type="InterPro" id="IPR000515">
    <property type="entry name" value="MetI-like"/>
</dbReference>
<dbReference type="PANTHER" id="PTHR32243:SF50">
    <property type="entry name" value="MALTOSE_MALTODEXTRIN TRANSPORT SYSTEM PERMEASE PROTEIN MALG"/>
    <property type="match status" value="1"/>
</dbReference>
<organism evidence="13 14">
    <name type="scientific">Treponema primitia (strain ATCC BAA-887 / DSM 12427 / ZAS-2)</name>
    <dbReference type="NCBI Taxonomy" id="545694"/>
    <lineage>
        <taxon>Bacteria</taxon>
        <taxon>Pseudomonadati</taxon>
        <taxon>Spirochaetota</taxon>
        <taxon>Spirochaetia</taxon>
        <taxon>Spirochaetales</taxon>
        <taxon>Treponemataceae</taxon>
        <taxon>Treponema</taxon>
    </lineage>
</organism>
<dbReference type="GO" id="GO:0055085">
    <property type="term" value="P:transmembrane transport"/>
    <property type="evidence" value="ECO:0007669"/>
    <property type="project" value="InterPro"/>
</dbReference>
<dbReference type="OrthoDB" id="9771544at2"/>
<evidence type="ECO:0000256" key="3">
    <source>
        <dbReference type="ARBA" id="ARBA00009047"/>
    </source>
</evidence>
<dbReference type="HOGENOM" id="CLU_016047_1_2_12"/>
<evidence type="ECO:0000313" key="13">
    <source>
        <dbReference type="EMBL" id="AEF85552.1"/>
    </source>
</evidence>
<keyword evidence="6" id="KW-0762">Sugar transport</keyword>
<dbReference type="Gene3D" id="1.10.3720.10">
    <property type="entry name" value="MetI-like"/>
    <property type="match status" value="1"/>
</dbReference>
<comment type="function">
    <text evidence="1">Part of the ABC transporter complex MalEFGK involved in maltose/maltodextrin import. Probably responsible for the translocation of the substrate across the membrane.</text>
</comment>
<dbReference type="RefSeq" id="WP_015706496.1">
    <property type="nucleotide sequence ID" value="NC_015578.1"/>
</dbReference>
<evidence type="ECO:0000256" key="9">
    <source>
        <dbReference type="ARBA" id="ARBA00023136"/>
    </source>
</evidence>
<keyword evidence="7 11" id="KW-0812">Transmembrane</keyword>
<evidence type="ECO:0000256" key="4">
    <source>
        <dbReference type="ARBA" id="ARBA00022448"/>
    </source>
</evidence>
<evidence type="ECO:0000256" key="1">
    <source>
        <dbReference type="ARBA" id="ARBA00002264"/>
    </source>
</evidence>
<gene>
    <name evidence="13" type="ordered locus">TREPR_3843</name>
</gene>
<feature type="transmembrane region" description="Helical" evidence="11">
    <location>
        <begin position="187"/>
        <end position="209"/>
    </location>
</feature>
<dbReference type="CDD" id="cd06261">
    <property type="entry name" value="TM_PBP2"/>
    <property type="match status" value="1"/>
</dbReference>
<evidence type="ECO:0000259" key="12">
    <source>
        <dbReference type="PROSITE" id="PS50928"/>
    </source>
</evidence>
<dbReference type="AlphaFoldDB" id="F5YP50"/>
<dbReference type="Pfam" id="PF00528">
    <property type="entry name" value="BPD_transp_1"/>
    <property type="match status" value="1"/>
</dbReference>
<evidence type="ECO:0000256" key="7">
    <source>
        <dbReference type="ARBA" id="ARBA00022692"/>
    </source>
</evidence>
<comment type="subcellular location">
    <subcellularLocation>
        <location evidence="2 11">Cell membrane</location>
        <topology evidence="2 11">Multi-pass membrane protein</topology>
    </subcellularLocation>
</comment>
<dbReference type="InterPro" id="IPR050901">
    <property type="entry name" value="BP-dep_ABC_trans_perm"/>
</dbReference>
<reference evidence="13 14" key="2">
    <citation type="journal article" date="2011" name="ISME J.">
        <title>RNA-seq reveals cooperative metabolic interactions between two termite-gut spirochete species in co-culture.</title>
        <authorList>
            <person name="Rosenthal A.Z."/>
            <person name="Matson E.G."/>
            <person name="Eldar A."/>
            <person name="Leadbetter J.R."/>
        </authorList>
    </citation>
    <scope>NUCLEOTIDE SEQUENCE [LARGE SCALE GENOMIC DNA]</scope>
    <source>
        <strain evidence="14">ATCC BAA-887 / DSM 12427 / ZAS-2</strain>
    </source>
</reference>
<dbReference type="EMBL" id="CP001843">
    <property type="protein sequence ID" value="AEF85552.1"/>
    <property type="molecule type" value="Genomic_DNA"/>
</dbReference>
<sequence length="283" mass="31222">MSNKPLAGRKADSTLIPGYAVVVLWCLFTVVIIGWIVAASFSTTKAIFAGKIFSDGFHPENYIKALITHKVGVYFVNSIIYTLTTCFGVILVSAPAAYILARYAFKGNKLIQNTFVAALGIPAIMIIMPLFALITRLNLTNSRGLLVFLYISINMPFTVFFMIAFFQNISFSFEEAASIDGCGPIRTFWVIILPLAQPGIITVTIFNFITVWNEYFMALIFANKTNLRPVAVGLYSMIQSMRYTGDWAGMFAAVVIVFLPTFLLYIFLSEKIIAGVTSGAIKG</sequence>
<dbReference type="Proteomes" id="UP000009223">
    <property type="component" value="Chromosome"/>
</dbReference>
<comment type="similarity">
    <text evidence="3">Belongs to the binding-protein-dependent transport system permease family. MalFG subfamily.</text>
</comment>
<keyword evidence="5" id="KW-1003">Cell membrane</keyword>
<protein>
    <recommendedName>
        <fullName evidence="10">Maltose/maltodextrin transport system permease protein MalG</fullName>
    </recommendedName>
</protein>
<feature type="transmembrane region" description="Helical" evidence="11">
    <location>
        <begin position="247"/>
        <end position="268"/>
    </location>
</feature>
<name>F5YP50_TREPZ</name>
<dbReference type="eggNOG" id="COG0395">
    <property type="taxonomic scope" value="Bacteria"/>
</dbReference>
<feature type="transmembrane region" description="Helical" evidence="11">
    <location>
        <begin position="146"/>
        <end position="166"/>
    </location>
</feature>
<feature type="domain" description="ABC transmembrane type-1" evidence="12">
    <location>
        <begin position="75"/>
        <end position="268"/>
    </location>
</feature>
<evidence type="ECO:0000256" key="5">
    <source>
        <dbReference type="ARBA" id="ARBA00022475"/>
    </source>
</evidence>
<evidence type="ECO:0000256" key="2">
    <source>
        <dbReference type="ARBA" id="ARBA00004651"/>
    </source>
</evidence>
<accession>F5YP50</accession>
<evidence type="ECO:0000256" key="11">
    <source>
        <dbReference type="RuleBase" id="RU363032"/>
    </source>
</evidence>
<dbReference type="PROSITE" id="PS50928">
    <property type="entry name" value="ABC_TM1"/>
    <property type="match status" value="1"/>
</dbReference>
<dbReference type="STRING" id="545694.TREPR_3843"/>
<dbReference type="InterPro" id="IPR035906">
    <property type="entry name" value="MetI-like_sf"/>
</dbReference>
<evidence type="ECO:0000256" key="8">
    <source>
        <dbReference type="ARBA" id="ARBA00022989"/>
    </source>
</evidence>
<keyword evidence="8 11" id="KW-1133">Transmembrane helix</keyword>